<evidence type="ECO:0000259" key="2">
    <source>
        <dbReference type="Pfam" id="PF00248"/>
    </source>
</evidence>
<dbReference type="PANTHER" id="PTHR43364">
    <property type="entry name" value="NADH-SPECIFIC METHYLGLYOXAL REDUCTASE-RELATED"/>
    <property type="match status" value="1"/>
</dbReference>
<dbReference type="GO" id="GO:0016491">
    <property type="term" value="F:oxidoreductase activity"/>
    <property type="evidence" value="ECO:0007669"/>
    <property type="project" value="UniProtKB-KW"/>
</dbReference>
<dbReference type="Proteomes" id="UP000198902">
    <property type="component" value="Unassembled WGS sequence"/>
</dbReference>
<evidence type="ECO:0000313" key="3">
    <source>
        <dbReference type="EMBL" id="CQR53622.1"/>
    </source>
</evidence>
<dbReference type="InterPro" id="IPR036812">
    <property type="entry name" value="NAD(P)_OxRdtase_dom_sf"/>
</dbReference>
<dbReference type="Pfam" id="PF00248">
    <property type="entry name" value="Aldo_ket_red"/>
    <property type="match status" value="1"/>
</dbReference>
<keyword evidence="4" id="KW-1185">Reference proteome</keyword>
<dbReference type="RefSeq" id="WP_089781494.1">
    <property type="nucleotide sequence ID" value="NZ_CABLRR010000006.1"/>
</dbReference>
<organism evidence="3 4">
    <name type="scientific">Haloferax massiliensis</name>
    <dbReference type="NCBI Taxonomy" id="1476858"/>
    <lineage>
        <taxon>Archaea</taxon>
        <taxon>Methanobacteriati</taxon>
        <taxon>Methanobacteriota</taxon>
        <taxon>Stenosarchaea group</taxon>
        <taxon>Halobacteria</taxon>
        <taxon>Halobacteriales</taxon>
        <taxon>Haloferacaceae</taxon>
        <taxon>Haloferax</taxon>
    </lineage>
</organism>
<reference evidence="4" key="1">
    <citation type="submission" date="2015-03" db="EMBL/GenBank/DDBJ databases">
        <authorList>
            <person name="Urmite Genomes"/>
        </authorList>
    </citation>
    <scope>NUCLEOTIDE SEQUENCE [LARGE SCALE GENOMIC DNA]</scope>
    <source>
        <strain evidence="4">Arc-Hr</strain>
    </source>
</reference>
<dbReference type="FunFam" id="3.20.20.100:FF:000004">
    <property type="entry name" value="Oxidoreductase, aldo/keto reductase"/>
    <property type="match status" value="1"/>
</dbReference>
<accession>A0A0D6JWF9</accession>
<dbReference type="SUPFAM" id="SSF51430">
    <property type="entry name" value="NAD(P)-linked oxidoreductase"/>
    <property type="match status" value="1"/>
</dbReference>
<dbReference type="InterPro" id="IPR050523">
    <property type="entry name" value="AKR_Detox_Biosynth"/>
</dbReference>
<gene>
    <name evidence="3" type="primary">gpr_6</name>
    <name evidence="3" type="ORF">BN996_03710</name>
</gene>
<keyword evidence="1" id="KW-0560">Oxidoreductase</keyword>
<proteinExistence type="predicted"/>
<dbReference type="Gene3D" id="3.20.20.100">
    <property type="entry name" value="NADP-dependent oxidoreductase domain"/>
    <property type="match status" value="1"/>
</dbReference>
<dbReference type="CDD" id="cd19081">
    <property type="entry name" value="AKR_AKR9C1"/>
    <property type="match status" value="1"/>
</dbReference>
<dbReference type="PANTHER" id="PTHR43364:SF4">
    <property type="entry name" value="NAD(P)-LINKED OXIDOREDUCTASE SUPERFAMILY PROTEIN"/>
    <property type="match status" value="1"/>
</dbReference>
<dbReference type="EMBL" id="CSTE01000006">
    <property type="protein sequence ID" value="CQR53622.1"/>
    <property type="molecule type" value="Genomic_DNA"/>
</dbReference>
<protein>
    <submittedName>
        <fullName evidence="3">L-glyceraldehyde 3-phosphate reductase</fullName>
    </submittedName>
</protein>
<name>A0A0D6JWF9_9EURY</name>
<dbReference type="InterPro" id="IPR023210">
    <property type="entry name" value="NADP_OxRdtase_dom"/>
</dbReference>
<dbReference type="OrthoDB" id="7236at2157"/>
<dbReference type="GO" id="GO:0005829">
    <property type="term" value="C:cytosol"/>
    <property type="evidence" value="ECO:0007669"/>
    <property type="project" value="UniProtKB-ARBA"/>
</dbReference>
<evidence type="ECO:0000256" key="1">
    <source>
        <dbReference type="ARBA" id="ARBA00023002"/>
    </source>
</evidence>
<feature type="domain" description="NADP-dependent oxidoreductase" evidence="2">
    <location>
        <begin position="17"/>
        <end position="318"/>
    </location>
</feature>
<sequence length="327" mass="36500">MSLAMVPLGRTGTTVSELAFGTWRFGRRNDDGEVEVGRDRAHELLDAYAAAGGNFIDTADMYGDGASETYIGDWLGERDREDFVVASKIFWPTREDANGRGLNRKHLRRQMDRILDRLGTDYVDLLYIHRWDDETPVEEFMRTLDGFVRDGKVNYLGTSTLEPNAWKVVKANELADKRGYEPFKVAQPRYNAANREIEGNYLDMCADYDIGVVPWSPLAGGFLTGKYARDERPPADSRAANDQRFADSYLTPSNFDALEQVEEVAEAVGASPAQVSLAWLMHHPQVTAPIVGARTVDQLGENVAAADIDLTPDQFERISVAKRRVSG</sequence>
<evidence type="ECO:0000313" key="4">
    <source>
        <dbReference type="Proteomes" id="UP000198902"/>
    </source>
</evidence>
<dbReference type="AlphaFoldDB" id="A0A0D6JWF9"/>